<keyword evidence="3" id="KW-1185">Reference proteome</keyword>
<proteinExistence type="predicted"/>
<dbReference type="VEuPathDB" id="FungiDB:VP01_3295g3"/>
<dbReference type="EMBL" id="LAVV01008274">
    <property type="protein sequence ID" value="KNZ53276.1"/>
    <property type="molecule type" value="Genomic_DNA"/>
</dbReference>
<dbReference type="OrthoDB" id="3269001at2759"/>
<keyword evidence="1" id="KW-0472">Membrane</keyword>
<evidence type="ECO:0000256" key="1">
    <source>
        <dbReference type="SAM" id="Phobius"/>
    </source>
</evidence>
<gene>
    <name evidence="2" type="ORF">VP01_3295g3</name>
</gene>
<organism evidence="2 3">
    <name type="scientific">Puccinia sorghi</name>
    <dbReference type="NCBI Taxonomy" id="27349"/>
    <lineage>
        <taxon>Eukaryota</taxon>
        <taxon>Fungi</taxon>
        <taxon>Dikarya</taxon>
        <taxon>Basidiomycota</taxon>
        <taxon>Pucciniomycotina</taxon>
        <taxon>Pucciniomycetes</taxon>
        <taxon>Pucciniales</taxon>
        <taxon>Pucciniaceae</taxon>
        <taxon>Puccinia</taxon>
    </lineage>
</organism>
<sequence length="96" mass="11094">MTSIPKVARLEMHSPIFADLPLFFHSFGFAGITATLMCSYCLIPILDIQNLKPNSWPMRTMEDHRHWTEKCRDVTDVTSVSKKKKIVKEHAARYSK</sequence>
<evidence type="ECO:0000313" key="3">
    <source>
        <dbReference type="Proteomes" id="UP000037035"/>
    </source>
</evidence>
<comment type="caution">
    <text evidence="2">The sequence shown here is derived from an EMBL/GenBank/DDBJ whole genome shotgun (WGS) entry which is preliminary data.</text>
</comment>
<evidence type="ECO:0000313" key="2">
    <source>
        <dbReference type="EMBL" id="KNZ53276.1"/>
    </source>
</evidence>
<feature type="transmembrane region" description="Helical" evidence="1">
    <location>
        <begin position="20"/>
        <end position="43"/>
    </location>
</feature>
<keyword evidence="1" id="KW-0812">Transmembrane</keyword>
<dbReference type="AlphaFoldDB" id="A0A0L6UXI9"/>
<protein>
    <submittedName>
        <fullName evidence="2">Uncharacterized protein</fullName>
    </submittedName>
</protein>
<name>A0A0L6UXI9_9BASI</name>
<accession>A0A0L6UXI9</accession>
<keyword evidence="1" id="KW-1133">Transmembrane helix</keyword>
<reference evidence="2 3" key="1">
    <citation type="submission" date="2015-08" db="EMBL/GenBank/DDBJ databases">
        <title>Next Generation Sequencing and Analysis of the Genome of Puccinia sorghi L Schw, the Causal Agent of Maize Common Rust.</title>
        <authorList>
            <person name="Rochi L."/>
            <person name="Burguener G."/>
            <person name="Darino M."/>
            <person name="Turjanski A."/>
            <person name="Kreff E."/>
            <person name="Dieguez M.J."/>
            <person name="Sacco F."/>
        </authorList>
    </citation>
    <scope>NUCLEOTIDE SEQUENCE [LARGE SCALE GENOMIC DNA]</scope>
    <source>
        <strain evidence="2 3">RO10H11247</strain>
    </source>
</reference>
<dbReference type="Proteomes" id="UP000037035">
    <property type="component" value="Unassembled WGS sequence"/>
</dbReference>